<reference evidence="9 10" key="1">
    <citation type="submission" date="2024-06" db="EMBL/GenBank/DDBJ databases">
        <authorList>
            <person name="Pan Q."/>
            <person name="Wen M."/>
            <person name="Jouanno E."/>
            <person name="Zahm M."/>
            <person name="Klopp C."/>
            <person name="Cabau C."/>
            <person name="Louis A."/>
            <person name="Berthelot C."/>
            <person name="Parey E."/>
            <person name="Roest Crollius H."/>
            <person name="Montfort J."/>
            <person name="Robinson-Rechavi M."/>
            <person name="Bouchez O."/>
            <person name="Lampietro C."/>
            <person name="Lopez Roques C."/>
            <person name="Donnadieu C."/>
            <person name="Postlethwait J."/>
            <person name="Bobe J."/>
            <person name="Verreycken H."/>
            <person name="Guiguen Y."/>
        </authorList>
    </citation>
    <scope>NUCLEOTIDE SEQUENCE [LARGE SCALE GENOMIC DNA]</scope>
    <source>
        <strain evidence="9">Up_M1</strain>
        <tissue evidence="9">Testis</tissue>
    </source>
</reference>
<dbReference type="PANTHER" id="PTHR22146">
    <property type="entry name" value="CAT EYE SYNDROME CRITICAL REGION PROTEIN 6"/>
    <property type="match status" value="1"/>
</dbReference>
<organism evidence="9 10">
    <name type="scientific">Umbra pygmaea</name>
    <name type="common">Eastern mudminnow</name>
    <dbReference type="NCBI Taxonomy" id="75934"/>
    <lineage>
        <taxon>Eukaryota</taxon>
        <taxon>Metazoa</taxon>
        <taxon>Chordata</taxon>
        <taxon>Craniata</taxon>
        <taxon>Vertebrata</taxon>
        <taxon>Euteleostomi</taxon>
        <taxon>Actinopterygii</taxon>
        <taxon>Neopterygii</taxon>
        <taxon>Teleostei</taxon>
        <taxon>Protacanthopterygii</taxon>
        <taxon>Esociformes</taxon>
        <taxon>Umbridae</taxon>
        <taxon>Umbra</taxon>
    </lineage>
</organism>
<evidence type="ECO:0000259" key="8">
    <source>
        <dbReference type="Pfam" id="PF10629"/>
    </source>
</evidence>
<dbReference type="Pfam" id="PF10629">
    <property type="entry name" value="CMI2B-like"/>
    <property type="match status" value="2"/>
</dbReference>
<evidence type="ECO:0000256" key="5">
    <source>
        <dbReference type="ARBA" id="ARBA00035003"/>
    </source>
</evidence>
<evidence type="ECO:0000256" key="2">
    <source>
        <dbReference type="ARBA" id="ARBA00022490"/>
    </source>
</evidence>
<evidence type="ECO:0000313" key="9">
    <source>
        <dbReference type="EMBL" id="KAL0965567.1"/>
    </source>
</evidence>
<keyword evidence="4" id="KW-0966">Cell projection</keyword>
<keyword evidence="10" id="KW-1185">Reference proteome</keyword>
<name>A0ABD0W3G4_UMBPY</name>
<dbReference type="InterPro" id="IPR018902">
    <property type="entry name" value="CMI2A-C-like_dom"/>
</dbReference>
<comment type="similarity">
    <text evidence="6">Belongs to the CIMIP2 family.</text>
</comment>
<dbReference type="GO" id="GO:0005930">
    <property type="term" value="C:axoneme"/>
    <property type="evidence" value="ECO:0007669"/>
    <property type="project" value="UniProtKB-SubCell"/>
</dbReference>
<dbReference type="PANTHER" id="PTHR22146:SF8">
    <property type="entry name" value="PROTEIN FAM166B"/>
    <property type="match status" value="1"/>
</dbReference>
<evidence type="ECO:0000313" key="10">
    <source>
        <dbReference type="Proteomes" id="UP001557470"/>
    </source>
</evidence>
<feature type="domain" description="Ciliary microtubule inner protein 2A-C-like" evidence="8">
    <location>
        <begin position="239"/>
        <end position="266"/>
    </location>
</feature>
<dbReference type="EMBL" id="JAGEUA010000009">
    <property type="protein sequence ID" value="KAL0965567.1"/>
    <property type="molecule type" value="Genomic_DNA"/>
</dbReference>
<dbReference type="Proteomes" id="UP001557470">
    <property type="component" value="Unassembled WGS sequence"/>
</dbReference>
<evidence type="ECO:0000256" key="4">
    <source>
        <dbReference type="ARBA" id="ARBA00023273"/>
    </source>
</evidence>
<sequence length="273" mass="30791">MDIFPAKFSKLMTPDPHYIPGYTGHCPQLNYHIGMTYGQLTGKLLSSPDVLRSRRLILSTGNLLSKDKGSQNLERMIPIPGYTGFVPNSQKNYFGCSFGEKCRQALSEFDRVQERRFHLALADIPFARNYNTFNLKRPSVPLTAICREPAPYKAPNPWKPLVSPYIMKETSPNKYFMSGYTGYVPKAHSLIGMGYPITTNKALIQFGKDRRDPPSLCLPGDESEALPSIHTIYPSQRGLLPYYTGHVPGYEFKYGKTFGQLTHNALGLDSRDR</sequence>
<evidence type="ECO:0000256" key="6">
    <source>
        <dbReference type="ARBA" id="ARBA00035661"/>
    </source>
</evidence>
<dbReference type="GO" id="GO:0015630">
    <property type="term" value="C:microtubule cytoskeleton"/>
    <property type="evidence" value="ECO:0007669"/>
    <property type="project" value="UniProtKB-ARBA"/>
</dbReference>
<comment type="caution">
    <text evidence="9">The sequence shown here is derived from an EMBL/GenBank/DDBJ whole genome shotgun (WGS) entry which is preliminary data.</text>
</comment>
<gene>
    <name evidence="9" type="ORF">UPYG_G00283030</name>
</gene>
<evidence type="ECO:0000256" key="7">
    <source>
        <dbReference type="ARBA" id="ARBA00041163"/>
    </source>
</evidence>
<keyword evidence="3" id="KW-0206">Cytoskeleton</keyword>
<dbReference type="AlphaFoldDB" id="A0ABD0W3G4"/>
<protein>
    <recommendedName>
        <fullName evidence="7">Ciliary microtubule inner protein 2B</fullName>
    </recommendedName>
</protein>
<evidence type="ECO:0000256" key="1">
    <source>
        <dbReference type="ARBA" id="ARBA00004430"/>
    </source>
</evidence>
<evidence type="ECO:0000256" key="3">
    <source>
        <dbReference type="ARBA" id="ARBA00023212"/>
    </source>
</evidence>
<proteinExistence type="inferred from homology"/>
<comment type="subcellular location">
    <subcellularLocation>
        <location evidence="1">Cytoplasm</location>
        <location evidence="1">Cytoskeleton</location>
        <location evidence="1">Cilium axoneme</location>
    </subcellularLocation>
</comment>
<keyword evidence="2" id="KW-0963">Cytoplasm</keyword>
<feature type="domain" description="Ciliary microtubule inner protein 2A-C-like" evidence="8">
    <location>
        <begin position="15"/>
        <end position="54"/>
    </location>
</feature>
<accession>A0ABD0W3G4</accession>
<comment type="function">
    <text evidence="5">Microtubule inner protein (MIP) part of the dynein-decorated doublet microtubules (DMTs) in cilia axoneme, which is required for motile cilia beating.</text>
</comment>